<accession>A0A392U0D1</accession>
<feature type="compositionally biased region" description="Polar residues" evidence="1">
    <location>
        <begin position="32"/>
        <end position="61"/>
    </location>
</feature>
<keyword evidence="3" id="KW-1185">Reference proteome</keyword>
<evidence type="ECO:0000256" key="1">
    <source>
        <dbReference type="SAM" id="MobiDB-lite"/>
    </source>
</evidence>
<dbReference type="Proteomes" id="UP000265520">
    <property type="component" value="Unassembled WGS sequence"/>
</dbReference>
<dbReference type="EMBL" id="LXQA010677412">
    <property type="protein sequence ID" value="MCI65525.1"/>
    <property type="molecule type" value="Genomic_DNA"/>
</dbReference>
<comment type="caution">
    <text evidence="2">The sequence shown here is derived from an EMBL/GenBank/DDBJ whole genome shotgun (WGS) entry which is preliminary data.</text>
</comment>
<evidence type="ECO:0000313" key="2">
    <source>
        <dbReference type="EMBL" id="MCI65525.1"/>
    </source>
</evidence>
<protein>
    <submittedName>
        <fullName evidence="2">Uncharacterized protein</fullName>
    </submittedName>
</protein>
<proteinExistence type="predicted"/>
<feature type="compositionally biased region" description="Basic and acidic residues" evidence="1">
    <location>
        <begin position="19"/>
        <end position="31"/>
    </location>
</feature>
<feature type="non-terminal residue" evidence="2">
    <location>
        <position position="1"/>
    </location>
</feature>
<sequence>NAHTNKLARTPQRHHHEKKNTPEDERGRDQPQVEQSNKMASNPSDQLRSNTNTTPQQTLSIPTARPTGETLPEAKYPQTK</sequence>
<feature type="region of interest" description="Disordered" evidence="1">
    <location>
        <begin position="1"/>
        <end position="80"/>
    </location>
</feature>
<dbReference type="AlphaFoldDB" id="A0A392U0D1"/>
<reference evidence="2 3" key="1">
    <citation type="journal article" date="2018" name="Front. Plant Sci.">
        <title>Red Clover (Trifolium pratense) and Zigzag Clover (T. medium) - A Picture of Genomic Similarities and Differences.</title>
        <authorList>
            <person name="Dluhosova J."/>
            <person name="Istvanek J."/>
            <person name="Nedelnik J."/>
            <person name="Repkova J."/>
        </authorList>
    </citation>
    <scope>NUCLEOTIDE SEQUENCE [LARGE SCALE GENOMIC DNA]</scope>
    <source>
        <strain evidence="3">cv. 10/8</strain>
        <tissue evidence="2">Leaf</tissue>
    </source>
</reference>
<evidence type="ECO:0000313" key="3">
    <source>
        <dbReference type="Proteomes" id="UP000265520"/>
    </source>
</evidence>
<organism evidence="2 3">
    <name type="scientific">Trifolium medium</name>
    <dbReference type="NCBI Taxonomy" id="97028"/>
    <lineage>
        <taxon>Eukaryota</taxon>
        <taxon>Viridiplantae</taxon>
        <taxon>Streptophyta</taxon>
        <taxon>Embryophyta</taxon>
        <taxon>Tracheophyta</taxon>
        <taxon>Spermatophyta</taxon>
        <taxon>Magnoliopsida</taxon>
        <taxon>eudicotyledons</taxon>
        <taxon>Gunneridae</taxon>
        <taxon>Pentapetalae</taxon>
        <taxon>rosids</taxon>
        <taxon>fabids</taxon>
        <taxon>Fabales</taxon>
        <taxon>Fabaceae</taxon>
        <taxon>Papilionoideae</taxon>
        <taxon>50 kb inversion clade</taxon>
        <taxon>NPAAA clade</taxon>
        <taxon>Hologalegina</taxon>
        <taxon>IRL clade</taxon>
        <taxon>Trifolieae</taxon>
        <taxon>Trifolium</taxon>
    </lineage>
</organism>
<name>A0A392U0D1_9FABA</name>